<dbReference type="Gene3D" id="3.40.50.720">
    <property type="entry name" value="NAD(P)-binding Rossmann-like Domain"/>
    <property type="match status" value="1"/>
</dbReference>
<dbReference type="EMBL" id="AXCR01000001">
    <property type="protein sequence ID" value="KJR89960.1"/>
    <property type="molecule type" value="Genomic_DNA"/>
</dbReference>
<reference evidence="3 4" key="1">
    <citation type="journal article" date="2014" name="BMC Genomics">
        <title>Comparative genomics of the major fungal agents of human and animal Sporotrichosis: Sporothrix schenckii and Sporothrix brasiliensis.</title>
        <authorList>
            <person name="Teixeira M.M."/>
            <person name="de Almeida L.G."/>
            <person name="Kubitschek-Barreira P."/>
            <person name="Alves F.L."/>
            <person name="Kioshima E.S."/>
            <person name="Abadio A.K."/>
            <person name="Fernandes L."/>
            <person name="Derengowski L.S."/>
            <person name="Ferreira K.S."/>
            <person name="Souza R.C."/>
            <person name="Ruiz J.C."/>
            <person name="de Andrade N.C."/>
            <person name="Paes H.C."/>
            <person name="Nicola A.M."/>
            <person name="Albuquerque P."/>
            <person name="Gerber A.L."/>
            <person name="Martins V.P."/>
            <person name="Peconick L.D."/>
            <person name="Neto A.V."/>
            <person name="Chaucanez C.B."/>
            <person name="Silva P.A."/>
            <person name="Cunha O.L."/>
            <person name="de Oliveira F.F."/>
            <person name="dos Santos T.C."/>
            <person name="Barros A.L."/>
            <person name="Soares M.A."/>
            <person name="de Oliveira L.M."/>
            <person name="Marini M.M."/>
            <person name="Villalobos-Duno H."/>
            <person name="Cunha M.M."/>
            <person name="de Hoog S."/>
            <person name="da Silveira J.F."/>
            <person name="Henrissat B."/>
            <person name="Nino-Vega G.A."/>
            <person name="Cisalpino P.S."/>
            <person name="Mora-Montes H.M."/>
            <person name="Almeida S.R."/>
            <person name="Stajich J.E."/>
            <person name="Lopes-Bezerra L.M."/>
            <person name="Vasconcelos A.T."/>
            <person name="Felipe M.S."/>
        </authorList>
    </citation>
    <scope>NUCLEOTIDE SEQUENCE [LARGE SCALE GENOMIC DNA]</scope>
    <source>
        <strain evidence="3 4">1099-18</strain>
    </source>
</reference>
<dbReference type="GO" id="GO:0016491">
    <property type="term" value="F:oxidoreductase activity"/>
    <property type="evidence" value="ECO:0007669"/>
    <property type="project" value="UniProtKB-KW"/>
</dbReference>
<dbReference type="RefSeq" id="XP_016592636.1">
    <property type="nucleotide sequence ID" value="XM_016733281.1"/>
</dbReference>
<comment type="caution">
    <text evidence="3">The sequence shown here is derived from an EMBL/GenBank/DDBJ whole genome shotgun (WGS) entry which is preliminary data.</text>
</comment>
<dbReference type="PANTHER" id="PTHR43669:SF4">
    <property type="entry name" value="SHORT-CHAIN DEHYDROGENASE"/>
    <property type="match status" value="1"/>
</dbReference>
<evidence type="ECO:0000256" key="2">
    <source>
        <dbReference type="ARBA" id="ARBA00023002"/>
    </source>
</evidence>
<dbReference type="PANTHER" id="PTHR43669">
    <property type="entry name" value="5-KETO-D-GLUCONATE 5-REDUCTASE"/>
    <property type="match status" value="1"/>
</dbReference>
<proteinExistence type="inferred from homology"/>
<dbReference type="InterPro" id="IPR002347">
    <property type="entry name" value="SDR_fam"/>
</dbReference>
<dbReference type="Proteomes" id="UP000033710">
    <property type="component" value="Unassembled WGS sequence"/>
</dbReference>
<evidence type="ECO:0000313" key="4">
    <source>
        <dbReference type="Proteomes" id="UP000033710"/>
    </source>
</evidence>
<name>A0A0F2MMB1_SPOSC</name>
<accession>A0A0F2MMB1</accession>
<evidence type="ECO:0000256" key="1">
    <source>
        <dbReference type="ARBA" id="ARBA00006484"/>
    </source>
</evidence>
<comment type="similarity">
    <text evidence="1">Belongs to the short-chain dehydrogenases/reductases (SDR) family.</text>
</comment>
<sequence>MSAPVALILGAGSNTGQAVARAFAADGYKIALVARSLKEADSADGYLRIRADLADPSSVTGIFAKVKAQLGAPKVVVYNASGGRPPMPPLATTLPEFTTVFNINTTTAYAAAKEAVKAFGEHSVPTGVFIFTGNITNIHPIPTMAPMSASKSATATLIQSYVEWAASSPQAPRGIRFYYADERFADGSAVYGAINGEAHGVMYTALARAPTQGPWLQTFVKGIGYKAF</sequence>
<dbReference type="SUPFAM" id="SSF51735">
    <property type="entry name" value="NAD(P)-binding Rossmann-fold domains"/>
    <property type="match status" value="1"/>
</dbReference>
<dbReference type="Pfam" id="PF00106">
    <property type="entry name" value="adh_short"/>
    <property type="match status" value="1"/>
</dbReference>
<reference evidence="3 4" key="2">
    <citation type="journal article" date="2015" name="Eukaryot. Cell">
        <title>Asexual propagation of a virulent clone complex in a human and feline outbreak of sporotrichosis.</title>
        <authorList>
            <person name="Teixeira Mde M."/>
            <person name="Rodrigues A.M."/>
            <person name="Tsui C.K."/>
            <person name="de Almeida L.G."/>
            <person name="Van Diepeningen A.D."/>
            <person name="van den Ende B.G."/>
            <person name="Fernandes G.F."/>
            <person name="Kano R."/>
            <person name="Hamelin R.C."/>
            <person name="Lopes-Bezerra L.M."/>
            <person name="Vasconcelos A.T."/>
            <person name="de Hoog S."/>
            <person name="de Camargo Z.P."/>
            <person name="Felipe M.S."/>
        </authorList>
    </citation>
    <scope>NUCLEOTIDE SEQUENCE [LARGE SCALE GENOMIC DNA]</scope>
    <source>
        <strain evidence="3 4">1099-18</strain>
    </source>
</reference>
<dbReference type="AlphaFoldDB" id="A0A0F2MMB1"/>
<dbReference type="VEuPathDB" id="FungiDB:SPSK_06579"/>
<dbReference type="OrthoDB" id="5336600at2759"/>
<dbReference type="CDD" id="cd05233">
    <property type="entry name" value="SDR_c"/>
    <property type="match status" value="1"/>
</dbReference>
<gene>
    <name evidence="3" type="ORF">SPSK_06579</name>
</gene>
<protein>
    <recommendedName>
        <fullName evidence="5">Short-chain dehydrogenase</fullName>
    </recommendedName>
</protein>
<evidence type="ECO:0000313" key="3">
    <source>
        <dbReference type="EMBL" id="KJR89960.1"/>
    </source>
</evidence>
<dbReference type="GeneID" id="27668558"/>
<organism evidence="3 4">
    <name type="scientific">Sporothrix schenckii 1099-18</name>
    <dbReference type="NCBI Taxonomy" id="1397361"/>
    <lineage>
        <taxon>Eukaryota</taxon>
        <taxon>Fungi</taxon>
        <taxon>Dikarya</taxon>
        <taxon>Ascomycota</taxon>
        <taxon>Pezizomycotina</taxon>
        <taxon>Sordariomycetes</taxon>
        <taxon>Sordariomycetidae</taxon>
        <taxon>Ophiostomatales</taxon>
        <taxon>Ophiostomataceae</taxon>
        <taxon>Sporothrix</taxon>
    </lineage>
</organism>
<keyword evidence="2" id="KW-0560">Oxidoreductase</keyword>
<evidence type="ECO:0008006" key="5">
    <source>
        <dbReference type="Google" id="ProtNLM"/>
    </source>
</evidence>
<dbReference type="InterPro" id="IPR036291">
    <property type="entry name" value="NAD(P)-bd_dom_sf"/>
</dbReference>
<dbReference type="KEGG" id="ssck:SPSK_06579"/>